<proteinExistence type="predicted"/>
<keyword evidence="2 5" id="KW-0812">Transmembrane</keyword>
<reference evidence="6 7" key="1">
    <citation type="submission" date="2018-05" db="EMBL/GenBank/DDBJ databases">
        <title>Evolution of GPA BGCs.</title>
        <authorList>
            <person name="Waglechner N."/>
            <person name="Wright G.D."/>
        </authorList>
    </citation>
    <scope>NUCLEOTIDE SEQUENCE [LARGE SCALE GENOMIC DNA]</scope>
    <source>
        <strain evidence="6 7">A82846</strain>
    </source>
</reference>
<evidence type="ECO:0000256" key="3">
    <source>
        <dbReference type="ARBA" id="ARBA00022989"/>
    </source>
</evidence>
<comment type="subcellular location">
    <subcellularLocation>
        <location evidence="1">Membrane</location>
        <topology evidence="1">Multi-pass membrane protein</topology>
    </subcellularLocation>
</comment>
<evidence type="ECO:0000313" key="7">
    <source>
        <dbReference type="Proteomes" id="UP000287547"/>
    </source>
</evidence>
<keyword evidence="4 5" id="KW-0472">Membrane</keyword>
<sequence>MSTAYVIVAVATIAVNALAAIADFARAKFVLANSAELGVPQSWVFPLGLLKLAGAMGLAAGLAGFDFLGIAAAVGLVLFFVGAVGIHLKTRVYHNIVYPGACLALAGATLFLAVA</sequence>
<evidence type="ECO:0000313" key="6">
    <source>
        <dbReference type="EMBL" id="RSM64077.1"/>
    </source>
</evidence>
<organism evidence="6 7">
    <name type="scientific">Kibdelosporangium aridum</name>
    <dbReference type="NCBI Taxonomy" id="2030"/>
    <lineage>
        <taxon>Bacteria</taxon>
        <taxon>Bacillati</taxon>
        <taxon>Actinomycetota</taxon>
        <taxon>Actinomycetes</taxon>
        <taxon>Pseudonocardiales</taxon>
        <taxon>Pseudonocardiaceae</taxon>
        <taxon>Kibdelosporangium</taxon>
    </lineage>
</organism>
<accession>A0A428Y926</accession>
<feature type="transmembrane region" description="Helical" evidence="5">
    <location>
        <begin position="70"/>
        <end position="90"/>
    </location>
</feature>
<dbReference type="RefSeq" id="WP_037275110.1">
    <property type="nucleotide sequence ID" value="NZ_QHKI01000100.1"/>
</dbReference>
<evidence type="ECO:0000256" key="1">
    <source>
        <dbReference type="ARBA" id="ARBA00004141"/>
    </source>
</evidence>
<gene>
    <name evidence="6" type="ORF">DMH04_51785</name>
</gene>
<keyword evidence="3 5" id="KW-1133">Transmembrane helix</keyword>
<dbReference type="AlphaFoldDB" id="A0A428Y926"/>
<evidence type="ECO:0000256" key="2">
    <source>
        <dbReference type="ARBA" id="ARBA00022692"/>
    </source>
</evidence>
<evidence type="ECO:0000256" key="5">
    <source>
        <dbReference type="SAM" id="Phobius"/>
    </source>
</evidence>
<feature type="transmembrane region" description="Helical" evidence="5">
    <location>
        <begin position="96"/>
        <end position="114"/>
    </location>
</feature>
<dbReference type="Pfam" id="PF13564">
    <property type="entry name" value="DoxX_2"/>
    <property type="match status" value="1"/>
</dbReference>
<evidence type="ECO:0000256" key="4">
    <source>
        <dbReference type="ARBA" id="ARBA00023136"/>
    </source>
</evidence>
<name>A0A428Y926_KIBAR</name>
<dbReference type="Proteomes" id="UP000287547">
    <property type="component" value="Unassembled WGS sequence"/>
</dbReference>
<dbReference type="InterPro" id="IPR032808">
    <property type="entry name" value="DoxX"/>
</dbReference>
<comment type="caution">
    <text evidence="6">The sequence shown here is derived from an EMBL/GenBank/DDBJ whole genome shotgun (WGS) entry which is preliminary data.</text>
</comment>
<dbReference type="EMBL" id="QHKI01000100">
    <property type="protein sequence ID" value="RSM64077.1"/>
    <property type="molecule type" value="Genomic_DNA"/>
</dbReference>
<protein>
    <submittedName>
        <fullName evidence="6">DoxX family protein</fullName>
    </submittedName>
</protein>
<dbReference type="OrthoDB" id="4337053at2"/>
<dbReference type="GO" id="GO:0016020">
    <property type="term" value="C:membrane"/>
    <property type="evidence" value="ECO:0007669"/>
    <property type="project" value="UniProtKB-SubCell"/>
</dbReference>